<evidence type="ECO:0000256" key="3">
    <source>
        <dbReference type="ARBA" id="ARBA00022741"/>
    </source>
</evidence>
<keyword evidence="3" id="KW-0547">Nucleotide-binding</keyword>
<dbReference type="AlphaFoldDB" id="A0A5P6PAC8"/>
<dbReference type="SMART" id="SM00382">
    <property type="entry name" value="AAA"/>
    <property type="match status" value="1"/>
</dbReference>
<dbReference type="GO" id="GO:0015658">
    <property type="term" value="F:branched-chain amino acid transmembrane transporter activity"/>
    <property type="evidence" value="ECO:0007669"/>
    <property type="project" value="TreeGrafter"/>
</dbReference>
<sequence length="234" mass="25700">MLRVRDLSVRFGDVQAVEQLSFDVGEKQIVGLVGSNGAGKTTTLSALSALVKNRSGRIELDGKDISRLTPHKVVELGLIHVPEGRRLFPFMSVLENLEIGAYGKAARGRRRQQLEFIFDLLPRLAERRDQLAGTLSGGEQQMCAIGRGLMSCPRLLMLDEPTLGLAPMLVEEVFRLVKTIRDQGVPILIVEQQVVHALETADYAYVLESGRGAMHGLGATLLRDDGLRRAYLGI</sequence>
<evidence type="ECO:0000313" key="9">
    <source>
        <dbReference type="Proteomes" id="UP000325641"/>
    </source>
</evidence>
<feature type="domain" description="ABC transporter" evidence="7">
    <location>
        <begin position="2"/>
        <end position="234"/>
    </location>
</feature>
<dbReference type="Pfam" id="PF00005">
    <property type="entry name" value="ABC_tran"/>
    <property type="match status" value="1"/>
</dbReference>
<evidence type="ECO:0000256" key="2">
    <source>
        <dbReference type="ARBA" id="ARBA00022448"/>
    </source>
</evidence>
<dbReference type="PANTHER" id="PTHR43820">
    <property type="entry name" value="HIGH-AFFINITY BRANCHED-CHAIN AMINO ACID TRANSPORT ATP-BINDING PROTEIN LIVF"/>
    <property type="match status" value="1"/>
</dbReference>
<dbReference type="CDD" id="cd03224">
    <property type="entry name" value="ABC_TM1139_LivF_branched"/>
    <property type="match status" value="1"/>
</dbReference>
<dbReference type="GO" id="GO:0005524">
    <property type="term" value="F:ATP binding"/>
    <property type="evidence" value="ECO:0007669"/>
    <property type="project" value="UniProtKB-KW"/>
</dbReference>
<organism evidence="8 9">
    <name type="scientific">Bradyrhizobium betae</name>
    <dbReference type="NCBI Taxonomy" id="244734"/>
    <lineage>
        <taxon>Bacteria</taxon>
        <taxon>Pseudomonadati</taxon>
        <taxon>Pseudomonadota</taxon>
        <taxon>Alphaproteobacteria</taxon>
        <taxon>Hyphomicrobiales</taxon>
        <taxon>Nitrobacteraceae</taxon>
        <taxon>Bradyrhizobium</taxon>
    </lineage>
</organism>
<dbReference type="InterPro" id="IPR027417">
    <property type="entry name" value="P-loop_NTPase"/>
</dbReference>
<dbReference type="KEGG" id="bbet:F8237_24135"/>
<keyword evidence="4 8" id="KW-0067">ATP-binding</keyword>
<keyword evidence="5" id="KW-0029">Amino-acid transport</keyword>
<evidence type="ECO:0000259" key="7">
    <source>
        <dbReference type="PROSITE" id="PS50893"/>
    </source>
</evidence>
<proteinExistence type="inferred from homology"/>
<dbReference type="EMBL" id="CP044543">
    <property type="protein sequence ID" value="QFI75225.1"/>
    <property type="molecule type" value="Genomic_DNA"/>
</dbReference>
<evidence type="ECO:0000256" key="1">
    <source>
        <dbReference type="ARBA" id="ARBA00005417"/>
    </source>
</evidence>
<comment type="function">
    <text evidence="6">Involved in beta-(1--&gt;2)glucan export. Transmembrane domains (TMD) form a pore in the inner membrane and the ATP-binding domain (NBD) is responsible for energy generation.</text>
</comment>
<dbReference type="InterPro" id="IPR003593">
    <property type="entry name" value="AAA+_ATPase"/>
</dbReference>
<dbReference type="InterPro" id="IPR052156">
    <property type="entry name" value="BCAA_Transport_ATP-bd_LivF"/>
</dbReference>
<accession>A0A5P6PAC8</accession>
<dbReference type="PROSITE" id="PS50893">
    <property type="entry name" value="ABC_TRANSPORTER_2"/>
    <property type="match status" value="1"/>
</dbReference>
<protein>
    <submittedName>
        <fullName evidence="8">ABC transporter ATP-binding protein</fullName>
    </submittedName>
</protein>
<keyword evidence="2" id="KW-0813">Transport</keyword>
<dbReference type="InterPro" id="IPR003439">
    <property type="entry name" value="ABC_transporter-like_ATP-bd"/>
</dbReference>
<dbReference type="OrthoDB" id="9776369at2"/>
<dbReference type="SUPFAM" id="SSF52540">
    <property type="entry name" value="P-loop containing nucleoside triphosphate hydrolases"/>
    <property type="match status" value="1"/>
</dbReference>
<name>A0A5P6PAC8_9BRAD</name>
<dbReference type="RefSeq" id="WP_151648564.1">
    <property type="nucleotide sequence ID" value="NZ_CP044543.1"/>
</dbReference>
<evidence type="ECO:0000256" key="6">
    <source>
        <dbReference type="ARBA" id="ARBA00024722"/>
    </source>
</evidence>
<reference evidence="9" key="1">
    <citation type="submission" date="2019-10" db="EMBL/GenBank/DDBJ databases">
        <title>Complete Genome Sequence of Bradyrhizobium betae type strain PL7HG1T.</title>
        <authorList>
            <person name="Bromfield E.S.P."/>
            <person name="Cloutier S."/>
        </authorList>
    </citation>
    <scope>NUCLEOTIDE SEQUENCE [LARGE SCALE GENOMIC DNA]</scope>
    <source>
        <strain evidence="9">PL7HG1</strain>
    </source>
</reference>
<comment type="similarity">
    <text evidence="1">Belongs to the ABC transporter superfamily.</text>
</comment>
<dbReference type="Proteomes" id="UP000325641">
    <property type="component" value="Chromosome"/>
</dbReference>
<evidence type="ECO:0000256" key="5">
    <source>
        <dbReference type="ARBA" id="ARBA00022970"/>
    </source>
</evidence>
<evidence type="ECO:0000313" key="8">
    <source>
        <dbReference type="EMBL" id="QFI75225.1"/>
    </source>
</evidence>
<dbReference type="GO" id="GO:0016887">
    <property type="term" value="F:ATP hydrolysis activity"/>
    <property type="evidence" value="ECO:0007669"/>
    <property type="project" value="InterPro"/>
</dbReference>
<evidence type="ECO:0000256" key="4">
    <source>
        <dbReference type="ARBA" id="ARBA00022840"/>
    </source>
</evidence>
<gene>
    <name evidence="8" type="ORF">F8237_24135</name>
</gene>
<dbReference type="GO" id="GO:0015807">
    <property type="term" value="P:L-amino acid transport"/>
    <property type="evidence" value="ECO:0007669"/>
    <property type="project" value="TreeGrafter"/>
</dbReference>
<dbReference type="Gene3D" id="3.40.50.300">
    <property type="entry name" value="P-loop containing nucleotide triphosphate hydrolases"/>
    <property type="match status" value="1"/>
</dbReference>
<dbReference type="PANTHER" id="PTHR43820:SF4">
    <property type="entry name" value="HIGH-AFFINITY BRANCHED-CHAIN AMINO ACID TRANSPORT ATP-BINDING PROTEIN LIVF"/>
    <property type="match status" value="1"/>
</dbReference>